<sequence length="70" mass="7723">MTRSFIADGLWHVVRNSEGRMSVWPAPHALPPGWRAEGEPASRAECLARIDATWTDPRPLALRAAMEAGQ</sequence>
<dbReference type="Gene3D" id="3.90.820.10">
    <property type="entry name" value="Structural Genomics, Unknown Function 30-nov-00 1gh9 Mol_id"/>
    <property type="match status" value="1"/>
</dbReference>
<dbReference type="SUPFAM" id="SSF160582">
    <property type="entry name" value="MbtH-like"/>
    <property type="match status" value="1"/>
</dbReference>
<dbReference type="InterPro" id="IPR037407">
    <property type="entry name" value="MLP_fam"/>
</dbReference>
<dbReference type="GO" id="GO:0019290">
    <property type="term" value="P:siderophore biosynthetic process"/>
    <property type="evidence" value="ECO:0007669"/>
    <property type="project" value="TreeGrafter"/>
</dbReference>
<dbReference type="PANTHER" id="PTHR38444">
    <property type="entry name" value="ENTEROBACTIN BIOSYNTHESIS PROTEIN YBDZ"/>
    <property type="match status" value="1"/>
</dbReference>
<protein>
    <recommendedName>
        <fullName evidence="1">MbtH-like domain-containing protein</fullName>
    </recommendedName>
</protein>
<dbReference type="Proteomes" id="UP000283587">
    <property type="component" value="Unassembled WGS sequence"/>
</dbReference>
<dbReference type="SMART" id="SM00923">
    <property type="entry name" value="MbtH"/>
    <property type="match status" value="1"/>
</dbReference>
<proteinExistence type="predicted"/>
<dbReference type="Pfam" id="PF03621">
    <property type="entry name" value="MbtH"/>
    <property type="match status" value="1"/>
</dbReference>
<dbReference type="AlphaFoldDB" id="A0A419A5T4"/>
<evidence type="ECO:0000313" key="3">
    <source>
        <dbReference type="Proteomes" id="UP000283587"/>
    </source>
</evidence>
<dbReference type="OrthoDB" id="7584480at2"/>
<keyword evidence="3" id="KW-1185">Reference proteome</keyword>
<feature type="domain" description="MbtH-like" evidence="1">
    <location>
        <begin position="3"/>
        <end position="52"/>
    </location>
</feature>
<dbReference type="InterPro" id="IPR038020">
    <property type="entry name" value="MbtH-like_sf"/>
</dbReference>
<accession>A0A419A5T4</accession>
<gene>
    <name evidence="2" type="ORF">D3P05_12060</name>
</gene>
<dbReference type="GO" id="GO:0005829">
    <property type="term" value="C:cytosol"/>
    <property type="evidence" value="ECO:0007669"/>
    <property type="project" value="TreeGrafter"/>
</dbReference>
<dbReference type="RefSeq" id="WP_119898418.1">
    <property type="nucleotide sequence ID" value="NZ_QNRC01000014.1"/>
</dbReference>
<evidence type="ECO:0000259" key="1">
    <source>
        <dbReference type="SMART" id="SM00923"/>
    </source>
</evidence>
<organism evidence="2 3">
    <name type="scientific">Paracoccus siganidrum</name>
    <dbReference type="NCBI Taxonomy" id="1276757"/>
    <lineage>
        <taxon>Bacteria</taxon>
        <taxon>Pseudomonadati</taxon>
        <taxon>Pseudomonadota</taxon>
        <taxon>Alphaproteobacteria</taxon>
        <taxon>Rhodobacterales</taxon>
        <taxon>Paracoccaceae</taxon>
        <taxon>Paracoccus</taxon>
    </lineage>
</organism>
<dbReference type="InterPro" id="IPR005153">
    <property type="entry name" value="MbtH-like_dom"/>
</dbReference>
<reference evidence="3" key="1">
    <citation type="submission" date="2018-09" db="EMBL/GenBank/DDBJ databases">
        <title>Paracoccus onubensis nov. sp. a moderate halophilic bacterium isolated from Gruta de las Maravillas (Aracena, Spain).</title>
        <authorList>
            <person name="Jurado V."/>
            <person name="Gutierrez-Patricio S."/>
            <person name="Gonzalez-Pimentel J.L."/>
            <person name="Miller A.Z."/>
            <person name="Laiz L."/>
            <person name="Saiz-Jimenez C."/>
        </authorList>
    </citation>
    <scope>NUCLEOTIDE SEQUENCE [LARGE SCALE GENOMIC DNA]</scope>
    <source>
        <strain evidence="3">DSM 26381</strain>
    </source>
</reference>
<evidence type="ECO:0000313" key="2">
    <source>
        <dbReference type="EMBL" id="RJL13072.1"/>
    </source>
</evidence>
<name>A0A419A5T4_9RHOB</name>
<comment type="caution">
    <text evidence="2">The sequence shown here is derived from an EMBL/GenBank/DDBJ whole genome shotgun (WGS) entry which is preliminary data.</text>
</comment>
<dbReference type="PANTHER" id="PTHR38444:SF1">
    <property type="entry name" value="ENTEROBACTIN BIOSYNTHESIS PROTEIN YBDZ"/>
    <property type="match status" value="1"/>
</dbReference>
<dbReference type="EMBL" id="QZEW01000046">
    <property type="protein sequence ID" value="RJL13072.1"/>
    <property type="molecule type" value="Genomic_DNA"/>
</dbReference>